<keyword evidence="2" id="KW-0597">Phosphoprotein</keyword>
<keyword evidence="3 12" id="KW-0812">Transmembrane</keyword>
<dbReference type="InterPro" id="IPR023299">
    <property type="entry name" value="ATPase_P-typ_cyto_dom_N"/>
</dbReference>
<dbReference type="NCBIfam" id="TIGR01657">
    <property type="entry name" value="P-ATPase-V"/>
    <property type="match status" value="1"/>
</dbReference>
<comment type="subcellular location">
    <subcellularLocation>
        <location evidence="1 12">Membrane</location>
        <topology evidence="1 12">Multi-pass membrane protein</topology>
    </subcellularLocation>
</comment>
<dbReference type="Gene3D" id="2.70.150.10">
    <property type="entry name" value="Calcium-transporting ATPase, cytoplasmic transduction domain A"/>
    <property type="match status" value="1"/>
</dbReference>
<feature type="transmembrane region" description="Helical" evidence="12">
    <location>
        <begin position="1008"/>
        <end position="1027"/>
    </location>
</feature>
<evidence type="ECO:0000256" key="11">
    <source>
        <dbReference type="ARBA" id="ARBA00049360"/>
    </source>
</evidence>
<dbReference type="GO" id="GO:0016020">
    <property type="term" value="C:membrane"/>
    <property type="evidence" value="ECO:0007669"/>
    <property type="project" value="UniProtKB-SubCell"/>
</dbReference>
<dbReference type="Pfam" id="PF00122">
    <property type="entry name" value="E1-E2_ATPase"/>
    <property type="match status" value="1"/>
</dbReference>
<dbReference type="SUPFAM" id="SSF81660">
    <property type="entry name" value="Metal cation-transporting ATPase, ATP-binding domain N"/>
    <property type="match status" value="1"/>
</dbReference>
<keyword evidence="6 12" id="KW-0067">ATP-binding</keyword>
<comment type="similarity">
    <text evidence="12">Belongs to the cation transport ATPase (P-type) (TC 3.A.3) family. Type V subfamily.</text>
</comment>
<dbReference type="SFLD" id="SFLDG00002">
    <property type="entry name" value="C1.7:_P-type_atpase_like"/>
    <property type="match status" value="1"/>
</dbReference>
<evidence type="ECO:0000256" key="3">
    <source>
        <dbReference type="ARBA" id="ARBA00022692"/>
    </source>
</evidence>
<evidence type="ECO:0000256" key="10">
    <source>
        <dbReference type="ARBA" id="ARBA00023136"/>
    </source>
</evidence>
<dbReference type="SUPFAM" id="SSF81665">
    <property type="entry name" value="Calcium ATPase, transmembrane domain M"/>
    <property type="match status" value="1"/>
</dbReference>
<dbReference type="Gene3D" id="1.20.1110.10">
    <property type="entry name" value="Calcium-transporting ATPase, transmembrane domain"/>
    <property type="match status" value="1"/>
</dbReference>
<feature type="transmembrane region" description="Helical" evidence="12">
    <location>
        <begin position="256"/>
        <end position="275"/>
    </location>
</feature>
<dbReference type="GO" id="GO:0140358">
    <property type="term" value="F:P-type transmembrane transporter activity"/>
    <property type="evidence" value="ECO:0007669"/>
    <property type="project" value="InterPro"/>
</dbReference>
<dbReference type="Gene3D" id="3.40.1110.10">
    <property type="entry name" value="Calcium-transporting ATPase, cytoplasmic domain N"/>
    <property type="match status" value="1"/>
</dbReference>
<comment type="caution">
    <text evidence="16">The sequence shown here is derived from an EMBL/GenBank/DDBJ whole genome shotgun (WGS) entry which is preliminary data.</text>
</comment>
<keyword evidence="7 12" id="KW-0460">Magnesium</keyword>
<evidence type="ECO:0000256" key="4">
    <source>
        <dbReference type="ARBA" id="ARBA00022723"/>
    </source>
</evidence>
<dbReference type="SFLD" id="SFLDS00003">
    <property type="entry name" value="Haloacid_Dehalogenase"/>
    <property type="match status" value="1"/>
</dbReference>
<dbReference type="InterPro" id="IPR044492">
    <property type="entry name" value="P_typ_ATPase_HD_dom"/>
</dbReference>
<feature type="transmembrane region" description="Helical" evidence="12">
    <location>
        <begin position="972"/>
        <end position="996"/>
    </location>
</feature>
<evidence type="ECO:0000256" key="13">
    <source>
        <dbReference type="SAM" id="MobiDB-lite"/>
    </source>
</evidence>
<dbReference type="GO" id="GO:0005524">
    <property type="term" value="F:ATP binding"/>
    <property type="evidence" value="ECO:0007669"/>
    <property type="project" value="UniProtKB-UniRule"/>
</dbReference>
<evidence type="ECO:0000256" key="9">
    <source>
        <dbReference type="ARBA" id="ARBA00022989"/>
    </source>
</evidence>
<dbReference type="PRINTS" id="PR00119">
    <property type="entry name" value="CATATPASE"/>
</dbReference>
<evidence type="ECO:0000313" key="16">
    <source>
        <dbReference type="EMBL" id="KAI3436891.1"/>
    </source>
</evidence>
<dbReference type="SUPFAM" id="SSF56784">
    <property type="entry name" value="HAD-like"/>
    <property type="match status" value="1"/>
</dbReference>
<evidence type="ECO:0000256" key="8">
    <source>
        <dbReference type="ARBA" id="ARBA00022967"/>
    </source>
</evidence>
<evidence type="ECO:0000259" key="15">
    <source>
        <dbReference type="Pfam" id="PF12409"/>
    </source>
</evidence>
<name>A0A9D4Z178_CHLVU</name>
<organism evidence="16 17">
    <name type="scientific">Chlorella vulgaris</name>
    <name type="common">Green alga</name>
    <dbReference type="NCBI Taxonomy" id="3077"/>
    <lineage>
        <taxon>Eukaryota</taxon>
        <taxon>Viridiplantae</taxon>
        <taxon>Chlorophyta</taxon>
        <taxon>core chlorophytes</taxon>
        <taxon>Trebouxiophyceae</taxon>
        <taxon>Chlorellales</taxon>
        <taxon>Chlorellaceae</taxon>
        <taxon>Chlorella clade</taxon>
        <taxon>Chlorella</taxon>
    </lineage>
</organism>
<evidence type="ECO:0000256" key="7">
    <source>
        <dbReference type="ARBA" id="ARBA00022842"/>
    </source>
</evidence>
<protein>
    <recommendedName>
        <fullName evidence="12">Cation-transporting ATPase</fullName>
        <ecNumber evidence="12">7.2.2.-</ecNumber>
    </recommendedName>
</protein>
<evidence type="ECO:0000256" key="6">
    <source>
        <dbReference type="ARBA" id="ARBA00022840"/>
    </source>
</evidence>
<dbReference type="Gene3D" id="3.40.50.1000">
    <property type="entry name" value="HAD superfamily/HAD-like"/>
    <property type="match status" value="1"/>
</dbReference>
<sequence length="1208" mass="128901">MAAQVELAGLLPKTAPRSCSQDPPDTQGDKDIASFQGYCSPLHRQLLFWALCVLSGGLLFLASRWFLRVRVVLTLVPCPLAQAEFVLVTLLDSHQDLVRVHRLASFNSINIQANGTASQHQAHHHVLLDESESPLALADPSAALKGGDGYDRLLEYRCGRYLYHHGLATFLPVPDMPDDFAAALHSLAGSRNIKGQLLDDFERGERRMLYGANELVIPVKGVGVLMAEEMIHPFFMFQYASVAIWCAQAYYSYSLIIMSITLFSIVTNVVSAYQYRRRLAALAHYTCEVQVVQGGRLLTVDSTELLPGDVIVVHPGTLPCDVALVRGEAIVDENMLTGEAVPVRKVSYSPAVDGLAYEPDVHKACTLYCGTVVAQVRPGGSERQALGVVCRTAFWTAKGQLMKSILFPRAHRATFVGDALRFIAVMLLLGLAFYAADVVALASYGAGAGFILLKYLDMITIAVPPALPACLTVATAIAIARLQRHDIFVSNPAAVTLAGHLNVLCFDKTGTLTEPGLDLQGVVPVLPDGSGFAPMCGGDQLPGSFQELLATCHGLAQLGPELVGDPLDQRLFQSTGWHMLDDGGSGQAIEVITVSEDAEVVAAAAGEGVLGGEGTAGTPRLSPQHTPRTPGSPGVLATAHVRTKVQPPAGSGLGGTYAIVRRFEFSAEKQRNVVVVRKPDGSLHVMAKGSPEMMRKLAAAGGVPPQFDAELGAHTRQGLRVLGLATRQLAGLSEGEVQGMAQDELEAGLRFCGLAVMVNPLRADTAAVIAQLQAADIRTVMVTGDHASTAVSVAHLCGMLCRNRPVAFADTEAGEGRVEDTQLAVTAAAADGSPMAASTAELLGGVEAGSLAAAVTGRGFEKLHSEGGVRPFLLGAGVWARMSPDDKRLLMELLGDGTLAADGGQVQGLGHHVGFCGDGANDVGALKAAHVGVSLCEAEASVAAPLTSKLQTIACMLRVIGEGRCSLVTSYIIFKFIIVYAFIQTLGVAIIYSYGGSVGNFQYLIQDLLYTTVLASVMGFTHPALTLSKQRPPERLMSLGIWLPVTLQFATCALFQVAALFMLTRQPWYTRFDPRPPGTNCFDRHQSNSSQCSMSYENSTVFLTSLAQFLITALVFNKGPPFRRPIYTNIWLLLALSLQTLFLAVLILAPTGPVGERFAGLMQFPPDFRGALCLLLLGNLAAAWLTDAFASWAYSRLKGRRLGRYTIS</sequence>
<keyword evidence="10 12" id="KW-0472">Membrane</keyword>
<reference evidence="16" key="2">
    <citation type="submission" date="2020-11" db="EMBL/GenBank/DDBJ databases">
        <authorList>
            <person name="Cecchin M."/>
            <person name="Marcolungo L."/>
            <person name="Rossato M."/>
            <person name="Girolomoni L."/>
            <person name="Cosentino E."/>
            <person name="Cuine S."/>
            <person name="Li-Beisson Y."/>
            <person name="Delledonne M."/>
            <person name="Ballottari M."/>
        </authorList>
    </citation>
    <scope>NUCLEOTIDE SEQUENCE</scope>
    <source>
        <strain evidence="16">211/11P</strain>
        <tissue evidence="16">Whole cell</tissue>
    </source>
</reference>
<dbReference type="EMBL" id="SIDB01000002">
    <property type="protein sequence ID" value="KAI3436891.1"/>
    <property type="molecule type" value="Genomic_DNA"/>
</dbReference>
<dbReference type="EC" id="7.2.2.-" evidence="12"/>
<feature type="transmembrane region" description="Helical" evidence="12">
    <location>
        <begin position="1039"/>
        <end position="1063"/>
    </location>
</feature>
<dbReference type="InterPro" id="IPR006544">
    <property type="entry name" value="P-type_TPase_V"/>
</dbReference>
<keyword evidence="5 12" id="KW-0547">Nucleotide-binding</keyword>
<dbReference type="GO" id="GO:0046872">
    <property type="term" value="F:metal ion binding"/>
    <property type="evidence" value="ECO:0007669"/>
    <property type="project" value="UniProtKB-UniRule"/>
</dbReference>
<dbReference type="InterPro" id="IPR036412">
    <property type="entry name" value="HAD-like_sf"/>
</dbReference>
<dbReference type="OrthoDB" id="505707at2759"/>
<reference evidence="16" key="1">
    <citation type="journal article" date="2019" name="Plant J.">
        <title>Chlorella vulgaris genome assembly and annotation reveals the molecular basis for metabolic acclimation to high light conditions.</title>
        <authorList>
            <person name="Cecchin M."/>
            <person name="Marcolungo L."/>
            <person name="Rossato M."/>
            <person name="Girolomoni L."/>
            <person name="Cosentino E."/>
            <person name="Cuine S."/>
            <person name="Li-Beisson Y."/>
            <person name="Delledonne M."/>
            <person name="Ballottari M."/>
        </authorList>
    </citation>
    <scope>NUCLEOTIDE SEQUENCE</scope>
    <source>
        <strain evidence="16">211/11P</strain>
    </source>
</reference>
<evidence type="ECO:0000256" key="5">
    <source>
        <dbReference type="ARBA" id="ARBA00022741"/>
    </source>
</evidence>
<dbReference type="Pfam" id="PF12409">
    <property type="entry name" value="P5-ATPase"/>
    <property type="match status" value="1"/>
</dbReference>
<dbReference type="SUPFAM" id="SSF81653">
    <property type="entry name" value="Calcium ATPase, transduction domain A"/>
    <property type="match status" value="1"/>
</dbReference>
<evidence type="ECO:0000256" key="2">
    <source>
        <dbReference type="ARBA" id="ARBA00022553"/>
    </source>
</evidence>
<dbReference type="PANTHER" id="PTHR45630">
    <property type="entry name" value="CATION-TRANSPORTING ATPASE-RELATED"/>
    <property type="match status" value="1"/>
</dbReference>
<feature type="transmembrane region" description="Helical" evidence="12">
    <location>
        <begin position="1129"/>
        <end position="1149"/>
    </location>
</feature>
<evidence type="ECO:0000313" key="17">
    <source>
        <dbReference type="Proteomes" id="UP001055712"/>
    </source>
</evidence>
<gene>
    <name evidence="16" type="ORF">D9Q98_006299</name>
</gene>
<proteinExistence type="inferred from homology"/>
<feature type="region of interest" description="Disordered" evidence="13">
    <location>
        <begin position="609"/>
        <end position="633"/>
    </location>
</feature>
<dbReference type="PROSITE" id="PS00154">
    <property type="entry name" value="ATPASE_E1_E2"/>
    <property type="match status" value="1"/>
</dbReference>
<evidence type="ECO:0000256" key="12">
    <source>
        <dbReference type="RuleBase" id="RU362082"/>
    </source>
</evidence>
<keyword evidence="9 12" id="KW-1133">Transmembrane helix</keyword>
<feature type="domain" description="P-type ATPase A" evidence="14">
    <location>
        <begin position="288"/>
        <end position="405"/>
    </location>
</feature>
<dbReference type="InterPro" id="IPR018303">
    <property type="entry name" value="ATPase_P-typ_P_site"/>
</dbReference>
<keyword evidence="17" id="KW-1185">Reference proteome</keyword>
<keyword evidence="4 12" id="KW-0479">Metal-binding</keyword>
<feature type="transmembrane region" description="Helical" evidence="12">
    <location>
        <begin position="1169"/>
        <end position="1194"/>
    </location>
</feature>
<keyword evidence="8 12" id="KW-1278">Translocase</keyword>
<feature type="transmembrane region" description="Helical" evidence="12">
    <location>
        <begin position="419"/>
        <end position="446"/>
    </location>
</feature>
<dbReference type="GO" id="GO:0019829">
    <property type="term" value="F:ATPase-coupled monoatomic cation transmembrane transporter activity"/>
    <property type="evidence" value="ECO:0007669"/>
    <property type="project" value="UniProtKB-UniRule"/>
</dbReference>
<accession>A0A9D4Z178</accession>
<feature type="transmembrane region" description="Helical" evidence="12">
    <location>
        <begin position="46"/>
        <end position="67"/>
    </location>
</feature>
<dbReference type="InterPro" id="IPR059000">
    <property type="entry name" value="ATPase_P-type_domA"/>
</dbReference>
<dbReference type="InterPro" id="IPR023214">
    <property type="entry name" value="HAD_sf"/>
</dbReference>
<dbReference type="InterPro" id="IPR047819">
    <property type="entry name" value="P5A-ATPase_N"/>
</dbReference>
<evidence type="ECO:0000259" key="14">
    <source>
        <dbReference type="Pfam" id="PF00122"/>
    </source>
</evidence>
<evidence type="ECO:0000256" key="1">
    <source>
        <dbReference type="ARBA" id="ARBA00004141"/>
    </source>
</evidence>
<feature type="domain" description="P5B-type ATPase N-terminal" evidence="15">
    <location>
        <begin position="34"/>
        <end position="113"/>
    </location>
</feature>
<dbReference type="InterPro" id="IPR008250">
    <property type="entry name" value="ATPase_P-typ_transduc_dom_A_sf"/>
</dbReference>
<dbReference type="PANTHER" id="PTHR45630:SF8">
    <property type="entry name" value="CATION-TRANSPORTING ATPASE"/>
    <property type="match status" value="1"/>
</dbReference>
<dbReference type="Proteomes" id="UP001055712">
    <property type="component" value="Unassembled WGS sequence"/>
</dbReference>
<dbReference type="InterPro" id="IPR023298">
    <property type="entry name" value="ATPase_P-typ_TM_dom_sf"/>
</dbReference>
<feature type="transmembrane region" description="Helical" evidence="12">
    <location>
        <begin position="458"/>
        <end position="480"/>
    </location>
</feature>
<dbReference type="SFLD" id="SFLDF00027">
    <property type="entry name" value="p-type_atpase"/>
    <property type="match status" value="1"/>
</dbReference>
<feature type="transmembrane region" description="Helical" evidence="12">
    <location>
        <begin position="1099"/>
        <end position="1117"/>
    </location>
</feature>
<dbReference type="AlphaFoldDB" id="A0A9D4Z178"/>
<comment type="catalytic activity">
    <reaction evidence="11 12">
        <text>ATP + H2O = ADP + phosphate + H(+)</text>
        <dbReference type="Rhea" id="RHEA:13065"/>
        <dbReference type="ChEBI" id="CHEBI:15377"/>
        <dbReference type="ChEBI" id="CHEBI:15378"/>
        <dbReference type="ChEBI" id="CHEBI:30616"/>
        <dbReference type="ChEBI" id="CHEBI:43474"/>
        <dbReference type="ChEBI" id="CHEBI:456216"/>
    </reaction>
</comment>